<protein>
    <submittedName>
        <fullName evidence="1">Uncharacterized protein</fullName>
    </submittedName>
</protein>
<dbReference type="EMBL" id="KY774314">
    <property type="protein sequence ID" value="ART31246.1"/>
    <property type="molecule type" value="Genomic_DNA"/>
</dbReference>
<name>A0A1Y0B1B6_9LAMI</name>
<dbReference type="AlphaFoldDB" id="A0A1Y0B1B6"/>
<reference evidence="1" key="1">
    <citation type="submission" date="2017-03" db="EMBL/GenBank/DDBJ databases">
        <title>The mitochondrial genome of the carnivorous plant Utricularia reniformis (Lentibulariaceae): structure, comparative analysis and evolutionary landmarks.</title>
        <authorList>
            <person name="Silva S.R."/>
            <person name="Alvarenga D.O."/>
            <person name="Michael T.P."/>
            <person name="Miranda V.F.O."/>
            <person name="Varani A.M."/>
        </authorList>
    </citation>
    <scope>NUCLEOTIDE SEQUENCE</scope>
</reference>
<accession>A0A1Y0B1B6</accession>
<sequence length="114" mass="13407">MDHARFFLEKTLLGCSLAQWLTYLHWYVKIIQSIHLGENPYMILDNLLNPPLVHMDYVPTNAEPDLVRFGKVWSLWYLVREKGFEWSPGILSSKTLNNKSIMYMEGINVYARQS</sequence>
<evidence type="ECO:0000313" key="1">
    <source>
        <dbReference type="EMBL" id="ART31246.1"/>
    </source>
</evidence>
<geneLocation type="mitochondrion" evidence="1"/>
<organism evidence="1">
    <name type="scientific">Utricularia reniformis</name>
    <dbReference type="NCBI Taxonomy" id="192314"/>
    <lineage>
        <taxon>Eukaryota</taxon>
        <taxon>Viridiplantae</taxon>
        <taxon>Streptophyta</taxon>
        <taxon>Embryophyta</taxon>
        <taxon>Tracheophyta</taxon>
        <taxon>Spermatophyta</taxon>
        <taxon>Magnoliopsida</taxon>
        <taxon>eudicotyledons</taxon>
        <taxon>Gunneridae</taxon>
        <taxon>Pentapetalae</taxon>
        <taxon>asterids</taxon>
        <taxon>lamiids</taxon>
        <taxon>Lamiales</taxon>
        <taxon>Lentibulariaceae</taxon>
        <taxon>Utricularia</taxon>
    </lineage>
</organism>
<keyword evidence="1" id="KW-0496">Mitochondrion</keyword>
<gene>
    <name evidence="1" type="ORF">AEK19_MT1024</name>
</gene>
<proteinExistence type="predicted"/>